<evidence type="ECO:0000256" key="7">
    <source>
        <dbReference type="SAM" id="MobiDB-lite"/>
    </source>
</evidence>
<dbReference type="InterPro" id="IPR025302">
    <property type="entry name" value="DrrA1/2-like_C"/>
</dbReference>
<dbReference type="GO" id="GO:0016887">
    <property type="term" value="F:ATP hydrolysis activity"/>
    <property type="evidence" value="ECO:0007669"/>
    <property type="project" value="InterPro"/>
</dbReference>
<dbReference type="Proteomes" id="UP000184111">
    <property type="component" value="Unassembled WGS sequence"/>
</dbReference>
<evidence type="ECO:0000256" key="1">
    <source>
        <dbReference type="ARBA" id="ARBA00004202"/>
    </source>
</evidence>
<dbReference type="Pfam" id="PF00005">
    <property type="entry name" value="ABC_tran"/>
    <property type="match status" value="1"/>
</dbReference>
<evidence type="ECO:0000256" key="5">
    <source>
        <dbReference type="ARBA" id="ARBA00022840"/>
    </source>
</evidence>
<sequence length="372" mass="38778">MAIIMAEGLARTFRTRGRTVEAVSGVDLEVGAGEIVGFLGTNGAGKTTTLRMLATLLRPTSGRATVAGADLRRDPAGVRRRIGYVGQGGGAHPDALVGEELLLQGELYRMTRAAARERAAAVAGRLGLADLLDRQVQTLSGGQRRRLDIGLGLVHSPPLVFLDEPSTGLDPHSRRELWDHTRRLRDEWGTTVFLTTHYLEEADALCDRVLVMDRGRIVIEGTPEELKRKVAGDVISVEVADDPAPAEAVLRARPEVLALTADGSTLRLTVARGEQALFGLVQALGGAGVRLESIQLTRPSLDEVFLAATGHPLHADLPIPIPPAPATGLAGPASAGPADPTGLADPAGPTGPTGPAGPAGPAHEGALGARRA</sequence>
<reference evidence="9 10" key="1">
    <citation type="submission" date="2016-11" db="EMBL/GenBank/DDBJ databases">
        <authorList>
            <person name="Jaros S."/>
            <person name="Januszkiewicz K."/>
            <person name="Wedrychowicz H."/>
        </authorList>
    </citation>
    <scope>NUCLEOTIDE SEQUENCE [LARGE SCALE GENOMIC DNA]</scope>
    <source>
        <strain evidence="9 10">CGMCC 4.2025</strain>
    </source>
</reference>
<dbReference type="GO" id="GO:0046677">
    <property type="term" value="P:response to antibiotic"/>
    <property type="evidence" value="ECO:0007669"/>
    <property type="project" value="UniProtKB-KW"/>
</dbReference>
<dbReference type="InterPro" id="IPR017871">
    <property type="entry name" value="ABC_transporter-like_CS"/>
</dbReference>
<keyword evidence="6" id="KW-0046">Antibiotic resistance</keyword>
<dbReference type="GO" id="GO:0005886">
    <property type="term" value="C:plasma membrane"/>
    <property type="evidence" value="ECO:0007669"/>
    <property type="project" value="UniProtKB-SubCell"/>
</dbReference>
<keyword evidence="10" id="KW-1185">Reference proteome</keyword>
<dbReference type="RefSeq" id="WP_265737167.1">
    <property type="nucleotide sequence ID" value="NZ_FRBI01000015.1"/>
</dbReference>
<dbReference type="SUPFAM" id="SSF52540">
    <property type="entry name" value="P-loop containing nucleoside triphosphate hydrolases"/>
    <property type="match status" value="1"/>
</dbReference>
<dbReference type="SMART" id="SM00382">
    <property type="entry name" value="AAA"/>
    <property type="match status" value="1"/>
</dbReference>
<evidence type="ECO:0000256" key="2">
    <source>
        <dbReference type="ARBA" id="ARBA00005417"/>
    </source>
</evidence>
<keyword evidence="5 9" id="KW-0067">ATP-binding</keyword>
<keyword evidence="3" id="KW-0813">Transport</keyword>
<dbReference type="PANTHER" id="PTHR42711:SF5">
    <property type="entry name" value="ABC TRANSPORTER ATP-BINDING PROTEIN NATA"/>
    <property type="match status" value="1"/>
</dbReference>
<feature type="compositionally biased region" description="Low complexity" evidence="7">
    <location>
        <begin position="359"/>
        <end position="372"/>
    </location>
</feature>
<comment type="subcellular location">
    <subcellularLocation>
        <location evidence="1">Cell membrane</location>
        <topology evidence="1">Peripheral membrane protein</topology>
    </subcellularLocation>
</comment>
<dbReference type="PROSITE" id="PS50893">
    <property type="entry name" value="ABC_TRANSPORTER_2"/>
    <property type="match status" value="1"/>
</dbReference>
<evidence type="ECO:0000256" key="4">
    <source>
        <dbReference type="ARBA" id="ARBA00022741"/>
    </source>
</evidence>
<dbReference type="Gene3D" id="3.40.50.300">
    <property type="entry name" value="P-loop containing nucleotide triphosphate hydrolases"/>
    <property type="match status" value="1"/>
</dbReference>
<evidence type="ECO:0000259" key="8">
    <source>
        <dbReference type="PROSITE" id="PS50893"/>
    </source>
</evidence>
<dbReference type="InterPro" id="IPR050763">
    <property type="entry name" value="ABC_transporter_ATP-binding"/>
</dbReference>
<dbReference type="GO" id="GO:0005524">
    <property type="term" value="F:ATP binding"/>
    <property type="evidence" value="ECO:0007669"/>
    <property type="project" value="UniProtKB-KW"/>
</dbReference>
<dbReference type="STRING" id="310782.SAMN05216499_11592"/>
<dbReference type="Pfam" id="PF13732">
    <property type="entry name" value="DrrA1-3_C"/>
    <property type="match status" value="1"/>
</dbReference>
<evidence type="ECO:0000313" key="9">
    <source>
        <dbReference type="EMBL" id="SHM85696.1"/>
    </source>
</evidence>
<organism evidence="9 10">
    <name type="scientific">Actinacidiphila paucisporea</name>
    <dbReference type="NCBI Taxonomy" id="310782"/>
    <lineage>
        <taxon>Bacteria</taxon>
        <taxon>Bacillati</taxon>
        <taxon>Actinomycetota</taxon>
        <taxon>Actinomycetes</taxon>
        <taxon>Kitasatosporales</taxon>
        <taxon>Streptomycetaceae</taxon>
        <taxon>Actinacidiphila</taxon>
    </lineage>
</organism>
<keyword evidence="4" id="KW-0547">Nucleotide-binding</keyword>
<feature type="region of interest" description="Disordered" evidence="7">
    <location>
        <begin position="318"/>
        <end position="372"/>
    </location>
</feature>
<feature type="domain" description="ABC transporter" evidence="8">
    <location>
        <begin position="4"/>
        <end position="239"/>
    </location>
</feature>
<dbReference type="EMBL" id="FRBI01000015">
    <property type="protein sequence ID" value="SHM85696.1"/>
    <property type="molecule type" value="Genomic_DNA"/>
</dbReference>
<comment type="similarity">
    <text evidence="2">Belongs to the ABC transporter superfamily.</text>
</comment>
<name>A0A1M7M4W7_9ACTN</name>
<dbReference type="InterPro" id="IPR003439">
    <property type="entry name" value="ABC_transporter-like_ATP-bd"/>
</dbReference>
<proteinExistence type="inferred from homology"/>
<dbReference type="InterPro" id="IPR027417">
    <property type="entry name" value="P-loop_NTPase"/>
</dbReference>
<protein>
    <submittedName>
        <fullName evidence="9">ABC-2 type transport system ATP-binding protein</fullName>
    </submittedName>
</protein>
<gene>
    <name evidence="9" type="ORF">SAMN05216499_11592</name>
</gene>
<dbReference type="PROSITE" id="PS00211">
    <property type="entry name" value="ABC_TRANSPORTER_1"/>
    <property type="match status" value="1"/>
</dbReference>
<dbReference type="InterPro" id="IPR003593">
    <property type="entry name" value="AAA+_ATPase"/>
</dbReference>
<feature type="compositionally biased region" description="Low complexity" evidence="7">
    <location>
        <begin position="326"/>
        <end position="350"/>
    </location>
</feature>
<evidence type="ECO:0000313" key="10">
    <source>
        <dbReference type="Proteomes" id="UP000184111"/>
    </source>
</evidence>
<evidence type="ECO:0000256" key="6">
    <source>
        <dbReference type="ARBA" id="ARBA00023251"/>
    </source>
</evidence>
<accession>A0A1M7M4W7</accession>
<dbReference type="AlphaFoldDB" id="A0A1M7M4W7"/>
<evidence type="ECO:0000256" key="3">
    <source>
        <dbReference type="ARBA" id="ARBA00022448"/>
    </source>
</evidence>
<dbReference type="PANTHER" id="PTHR42711">
    <property type="entry name" value="ABC TRANSPORTER ATP-BINDING PROTEIN"/>
    <property type="match status" value="1"/>
</dbReference>